<dbReference type="AlphaFoldDB" id="A0A072PV75"/>
<reference evidence="2 3" key="1">
    <citation type="submission" date="2013-03" db="EMBL/GenBank/DDBJ databases">
        <title>The Genome Sequence of Exophiala aquamarina CBS 119918.</title>
        <authorList>
            <consortium name="The Broad Institute Genomics Platform"/>
            <person name="Cuomo C."/>
            <person name="de Hoog S."/>
            <person name="Gorbushina A."/>
            <person name="Walker B."/>
            <person name="Young S.K."/>
            <person name="Zeng Q."/>
            <person name="Gargeya S."/>
            <person name="Fitzgerald M."/>
            <person name="Haas B."/>
            <person name="Abouelleil A."/>
            <person name="Allen A.W."/>
            <person name="Alvarado L."/>
            <person name="Arachchi H.M."/>
            <person name="Berlin A.M."/>
            <person name="Chapman S.B."/>
            <person name="Gainer-Dewar J."/>
            <person name="Goldberg J."/>
            <person name="Griggs A."/>
            <person name="Gujja S."/>
            <person name="Hansen M."/>
            <person name="Howarth C."/>
            <person name="Imamovic A."/>
            <person name="Ireland A."/>
            <person name="Larimer J."/>
            <person name="McCowan C."/>
            <person name="Murphy C."/>
            <person name="Pearson M."/>
            <person name="Poon T.W."/>
            <person name="Priest M."/>
            <person name="Roberts A."/>
            <person name="Saif S."/>
            <person name="Shea T."/>
            <person name="Sisk P."/>
            <person name="Sykes S."/>
            <person name="Wortman J."/>
            <person name="Nusbaum C."/>
            <person name="Birren B."/>
        </authorList>
    </citation>
    <scope>NUCLEOTIDE SEQUENCE [LARGE SCALE GENOMIC DNA]</scope>
    <source>
        <strain evidence="2 3">CBS 119918</strain>
    </source>
</reference>
<evidence type="ECO:0000256" key="1">
    <source>
        <dbReference type="SAM" id="MobiDB-lite"/>
    </source>
</evidence>
<dbReference type="GeneID" id="25276576"/>
<feature type="compositionally biased region" description="Polar residues" evidence="1">
    <location>
        <begin position="126"/>
        <end position="146"/>
    </location>
</feature>
<feature type="region of interest" description="Disordered" evidence="1">
    <location>
        <begin position="44"/>
        <end position="64"/>
    </location>
</feature>
<organism evidence="2 3">
    <name type="scientific">Exophiala aquamarina CBS 119918</name>
    <dbReference type="NCBI Taxonomy" id="1182545"/>
    <lineage>
        <taxon>Eukaryota</taxon>
        <taxon>Fungi</taxon>
        <taxon>Dikarya</taxon>
        <taxon>Ascomycota</taxon>
        <taxon>Pezizomycotina</taxon>
        <taxon>Eurotiomycetes</taxon>
        <taxon>Chaetothyriomycetidae</taxon>
        <taxon>Chaetothyriales</taxon>
        <taxon>Herpotrichiellaceae</taxon>
        <taxon>Exophiala</taxon>
    </lineage>
</organism>
<gene>
    <name evidence="2" type="ORF">A1O9_01630</name>
</gene>
<dbReference type="PANTHER" id="PTHR42089">
    <property type="entry name" value="YALI0F09427P"/>
    <property type="match status" value="1"/>
</dbReference>
<evidence type="ECO:0000313" key="2">
    <source>
        <dbReference type="EMBL" id="KEF63652.1"/>
    </source>
</evidence>
<comment type="caution">
    <text evidence="2">The sequence shown here is derived from an EMBL/GenBank/DDBJ whole genome shotgun (WGS) entry which is preliminary data.</text>
</comment>
<dbReference type="OrthoDB" id="5344687at2759"/>
<proteinExistence type="predicted"/>
<accession>A0A072PV75</accession>
<dbReference type="EMBL" id="AMGV01000001">
    <property type="protein sequence ID" value="KEF63652.1"/>
    <property type="molecule type" value="Genomic_DNA"/>
</dbReference>
<name>A0A072PV75_9EURO</name>
<protein>
    <submittedName>
        <fullName evidence="2">Uncharacterized protein</fullName>
    </submittedName>
</protein>
<dbReference type="HOGENOM" id="CLU_095059_0_0_1"/>
<dbReference type="Proteomes" id="UP000027920">
    <property type="component" value="Unassembled WGS sequence"/>
</dbReference>
<evidence type="ECO:0000313" key="3">
    <source>
        <dbReference type="Proteomes" id="UP000027920"/>
    </source>
</evidence>
<keyword evidence="3" id="KW-1185">Reference proteome</keyword>
<dbReference type="RefSeq" id="XP_013266242.1">
    <property type="nucleotide sequence ID" value="XM_013410788.1"/>
</dbReference>
<feature type="region of interest" description="Disordered" evidence="1">
    <location>
        <begin position="121"/>
        <end position="170"/>
    </location>
</feature>
<dbReference type="PANTHER" id="PTHR42089:SF1">
    <property type="entry name" value="YALI0F09427P"/>
    <property type="match status" value="1"/>
</dbReference>
<sequence>MFDPHKPHPLLAQVPLTVSPFLSLPTAVTLPYTFRSVPTSLPPSVISENGTEKPKYVTSSSGHTAHPDDIVASCIALQDHLQTTRQAAEKAIKDWEQDIKDRDLAEKRRVAPGWLDRSEKILEPTKATSKGSSDQNILDHQPTNVISAPAMSPSREGEELDRAFGGLGVK</sequence>
<dbReference type="VEuPathDB" id="FungiDB:A1O9_01630"/>